<evidence type="ECO:0000313" key="13">
    <source>
        <dbReference type="Proteomes" id="UP001497623"/>
    </source>
</evidence>
<keyword evidence="7" id="KW-0812">Transmembrane</keyword>
<comment type="similarity">
    <text evidence="1 5">Belongs to the peptidase C14A family.</text>
</comment>
<dbReference type="Gene3D" id="3.10.100.10">
    <property type="entry name" value="Mannose-Binding Protein A, subunit A"/>
    <property type="match status" value="2"/>
</dbReference>
<dbReference type="PROSITE" id="PS50041">
    <property type="entry name" value="C_TYPE_LECTIN_2"/>
    <property type="match status" value="2"/>
</dbReference>
<evidence type="ECO:0000256" key="2">
    <source>
        <dbReference type="ARBA" id="ARBA00022670"/>
    </source>
</evidence>
<dbReference type="CDD" id="cd00037">
    <property type="entry name" value="CLECT"/>
    <property type="match status" value="1"/>
</dbReference>
<protein>
    <recommendedName>
        <fullName evidence="14">C-type lectin domain-containing protein</fullName>
    </recommendedName>
</protein>
<sequence length="1235" mass="139118">MFLSLALLLLLSWESLSLMIISPLQYRNLNHKTNISKIDSSFEKYSYSDLNVTLITYSAACDQLQKSIQGKCYLVWSSNPVNKSRAKNDCKIFLGDITGKPPGNWGNWTKSVQLINDKYYWVNLTKNNMDWFWPNGDAVVEWDNGQPSGAGGSSACATVSGSSDKLAEVPCSGKYDNICEVPASGICHENVCECYEGYYGKACQYDCEDFCLWPKLCSIVGNTSVCRCHDGSIEENNKCIPMVICPANYTEIFGYCYKVHHNLISDNKSWVDAHASCKTISGGALAELPLLYWDLCLEVLRITELDMYWINIHKTQHGWNWPSGKKIQHWRHGQPDGSASGDACAVINGMDNLLMEQSCSSKFSFICEAPRSGCVPGYFGKLCTRGFPLYVWLTGSAMTIILLFIASVIYFTRQHIKYKDEIEYKMCNKPRGHCIIMYTKEDNIYISQVNFAPKDPQNLHLHEGQVIEMISYTTHKDILYGRPFGIENSKEGYFTKKHVQQSKYGLADADLCADLWTDLDFTVHKMEVKTVEDFKMKLLNCRKVISADTRPQDCFSFTFIGHGYTEDKTEFIELKGFYDEYDDDDDHSIDMYCTRENTSAESKFSENGYFVDESKECENYIKNNEQKYIVSSNNSNNTENSELSMILERGDNDIQSNNTENSELLEDLEGGDNDIQSNNTENSELLRNLKGGDNDIQSNNTENSELSVNLEGENNDKQSNNTENSELLADLERGDNDIQSNNTENSELLMNLKGGDNDIQSNNTENSELSMNLEGEDNYIQSNNTENSELSVNLEGENNDIQSNNTENSELSMNLEGEDNYIQSNNTENSELLVNLEGENNDIQSNNTENSELSVNLEGENNDIQSNNTENSELSMNLEGEDNDIQSNNTENSELSVNLEGENNDIQSNNTENSELSVNLEGENNDIQSNNTENSELSVNLEGENNDIQSNNTENSELSVNLEGEDNDIQSNNTENSELSMNLEGEDNDIQSNNTENSELSVNLEGENNDIQSNNTENSELSVNLEGENNDIQSNNTENSELLANLEGVDSDIQSNAETDSVDSMSGDLIQMGFPVRLIYELFTSQQCPRLAGVPKLFYIQACRGEKIDNPLLIVDENYLTNSNETAARAFITNPRIENKINLTSETVASCSDLYVFCSSFAGYFSYFSRKRGNSFFIEEICNIYKKDYKKHTLSEMNTKVKDKISKINMSIGVIDEIQIPTVSVDTLRKILKFK</sequence>
<dbReference type="PROSITE" id="PS50208">
    <property type="entry name" value="CASPASE_P20"/>
    <property type="match status" value="1"/>
</dbReference>
<comment type="caution">
    <text evidence="12">The sequence shown here is derived from an EMBL/GenBank/DDBJ whole genome shotgun (WGS) entry which is preliminary data.</text>
</comment>
<dbReference type="InterPro" id="IPR016186">
    <property type="entry name" value="C-type_lectin-like/link_sf"/>
</dbReference>
<dbReference type="InterPro" id="IPR016187">
    <property type="entry name" value="CTDL_fold"/>
</dbReference>
<dbReference type="InterPro" id="IPR001304">
    <property type="entry name" value="C-type_lectin-like"/>
</dbReference>
<feature type="chain" id="PRO_5043662902" description="C-type lectin domain-containing protein" evidence="8">
    <location>
        <begin position="18"/>
        <end position="1235"/>
    </location>
</feature>
<organism evidence="12 13">
    <name type="scientific">Meganyctiphanes norvegica</name>
    <name type="common">Northern krill</name>
    <name type="synonym">Thysanopoda norvegica</name>
    <dbReference type="NCBI Taxonomy" id="48144"/>
    <lineage>
        <taxon>Eukaryota</taxon>
        <taxon>Metazoa</taxon>
        <taxon>Ecdysozoa</taxon>
        <taxon>Arthropoda</taxon>
        <taxon>Crustacea</taxon>
        <taxon>Multicrustacea</taxon>
        <taxon>Malacostraca</taxon>
        <taxon>Eumalacostraca</taxon>
        <taxon>Eucarida</taxon>
        <taxon>Euphausiacea</taxon>
        <taxon>Euphausiidae</taxon>
        <taxon>Meganyctiphanes</taxon>
    </lineage>
</organism>
<dbReference type="Proteomes" id="UP001497623">
    <property type="component" value="Unassembled WGS sequence"/>
</dbReference>
<evidence type="ECO:0000256" key="4">
    <source>
        <dbReference type="ARBA" id="ARBA00022801"/>
    </source>
</evidence>
<dbReference type="GO" id="GO:0006508">
    <property type="term" value="P:proteolysis"/>
    <property type="evidence" value="ECO:0007669"/>
    <property type="project" value="UniProtKB-KW"/>
</dbReference>
<feature type="domain" description="C-type lectin" evidence="9">
    <location>
        <begin position="252"/>
        <end position="368"/>
    </location>
</feature>
<evidence type="ECO:0000256" key="1">
    <source>
        <dbReference type="ARBA" id="ARBA00010134"/>
    </source>
</evidence>
<feature type="domain" description="C-type lectin" evidence="9">
    <location>
        <begin position="68"/>
        <end position="180"/>
    </location>
</feature>
<dbReference type="PROSITE" id="PS50207">
    <property type="entry name" value="CASPASE_P10"/>
    <property type="match status" value="1"/>
</dbReference>
<evidence type="ECO:0000259" key="11">
    <source>
        <dbReference type="PROSITE" id="PS50208"/>
    </source>
</evidence>
<dbReference type="Pfam" id="PF00656">
    <property type="entry name" value="Peptidase_C14"/>
    <property type="match status" value="1"/>
</dbReference>
<keyword evidence="3" id="KW-0053">Apoptosis</keyword>
<dbReference type="InterPro" id="IPR029030">
    <property type="entry name" value="Caspase-like_dom_sf"/>
</dbReference>
<feature type="transmembrane region" description="Helical" evidence="7">
    <location>
        <begin position="389"/>
        <end position="411"/>
    </location>
</feature>
<reference evidence="12 13" key="1">
    <citation type="submission" date="2024-05" db="EMBL/GenBank/DDBJ databases">
        <authorList>
            <person name="Wallberg A."/>
        </authorList>
    </citation>
    <scope>NUCLEOTIDE SEQUENCE [LARGE SCALE GENOMIC DNA]</scope>
</reference>
<keyword evidence="8" id="KW-0732">Signal</keyword>
<dbReference type="InterPro" id="IPR002138">
    <property type="entry name" value="Pept_C14_p10"/>
</dbReference>
<dbReference type="Gene3D" id="3.40.50.1460">
    <property type="match status" value="1"/>
</dbReference>
<evidence type="ECO:0000256" key="7">
    <source>
        <dbReference type="SAM" id="Phobius"/>
    </source>
</evidence>
<keyword evidence="7" id="KW-1133">Transmembrane helix</keyword>
<dbReference type="InterPro" id="IPR015917">
    <property type="entry name" value="Pept_C14A"/>
</dbReference>
<evidence type="ECO:0000259" key="10">
    <source>
        <dbReference type="PROSITE" id="PS50207"/>
    </source>
</evidence>
<proteinExistence type="inferred from homology"/>
<dbReference type="PANTHER" id="PTHR47901">
    <property type="entry name" value="CASPASE RECRUITMENT DOMAIN-CONTAINING PROTEIN 18"/>
    <property type="match status" value="1"/>
</dbReference>
<dbReference type="GO" id="GO:0006915">
    <property type="term" value="P:apoptotic process"/>
    <property type="evidence" value="ECO:0007669"/>
    <property type="project" value="UniProtKB-KW"/>
</dbReference>
<dbReference type="AlphaFoldDB" id="A0AAV2SID0"/>
<dbReference type="SMART" id="SM00034">
    <property type="entry name" value="CLECT"/>
    <property type="match status" value="2"/>
</dbReference>
<evidence type="ECO:0000256" key="8">
    <source>
        <dbReference type="SAM" id="SignalP"/>
    </source>
</evidence>
<evidence type="ECO:0008006" key="14">
    <source>
        <dbReference type="Google" id="ProtNLM"/>
    </source>
</evidence>
<keyword evidence="7" id="KW-0472">Membrane</keyword>
<dbReference type="PANTHER" id="PTHR47901:SF8">
    <property type="entry name" value="CASPASE-3"/>
    <property type="match status" value="1"/>
</dbReference>
<feature type="signal peptide" evidence="8">
    <location>
        <begin position="1"/>
        <end position="17"/>
    </location>
</feature>
<dbReference type="InterPro" id="IPR002398">
    <property type="entry name" value="Pept_C14"/>
</dbReference>
<feature type="domain" description="Caspase family p10" evidence="10">
    <location>
        <begin position="1152"/>
        <end position="1235"/>
    </location>
</feature>
<dbReference type="GO" id="GO:0004197">
    <property type="term" value="F:cysteine-type endopeptidase activity"/>
    <property type="evidence" value="ECO:0007669"/>
    <property type="project" value="InterPro"/>
</dbReference>
<feature type="compositionally biased region" description="Polar residues" evidence="6">
    <location>
        <begin position="695"/>
        <end position="705"/>
    </location>
</feature>
<evidence type="ECO:0000256" key="3">
    <source>
        <dbReference type="ARBA" id="ARBA00022703"/>
    </source>
</evidence>
<evidence type="ECO:0000256" key="5">
    <source>
        <dbReference type="RuleBase" id="RU003971"/>
    </source>
</evidence>
<name>A0AAV2SID0_MEGNR</name>
<dbReference type="Pfam" id="PF00059">
    <property type="entry name" value="Lectin_C"/>
    <property type="match status" value="2"/>
</dbReference>
<dbReference type="SUPFAM" id="SSF52129">
    <property type="entry name" value="Caspase-like"/>
    <property type="match status" value="1"/>
</dbReference>
<keyword evidence="4" id="KW-0378">Hydrolase</keyword>
<keyword evidence="13" id="KW-1185">Reference proteome</keyword>
<gene>
    <name evidence="12" type="ORF">MNOR_LOCUS36494</name>
</gene>
<feature type="domain" description="Caspase family p20" evidence="11">
    <location>
        <begin position="1053"/>
        <end position="1107"/>
    </location>
</feature>
<evidence type="ECO:0000256" key="6">
    <source>
        <dbReference type="SAM" id="MobiDB-lite"/>
    </source>
</evidence>
<dbReference type="SMART" id="SM00115">
    <property type="entry name" value="CASc"/>
    <property type="match status" value="1"/>
</dbReference>
<dbReference type="EMBL" id="CAXKWB010067005">
    <property type="protein sequence ID" value="CAL4190572.1"/>
    <property type="molecule type" value="Genomic_DNA"/>
</dbReference>
<feature type="region of interest" description="Disordered" evidence="6">
    <location>
        <begin position="685"/>
        <end position="705"/>
    </location>
</feature>
<keyword evidence="2" id="KW-0645">Protease</keyword>
<accession>A0AAV2SID0</accession>
<evidence type="ECO:0000313" key="12">
    <source>
        <dbReference type="EMBL" id="CAL4190572.1"/>
    </source>
</evidence>
<dbReference type="SUPFAM" id="SSF56436">
    <property type="entry name" value="C-type lectin-like"/>
    <property type="match status" value="2"/>
</dbReference>
<evidence type="ECO:0000259" key="9">
    <source>
        <dbReference type="PROSITE" id="PS50041"/>
    </source>
</evidence>
<dbReference type="InterPro" id="IPR011600">
    <property type="entry name" value="Pept_C14_caspase"/>
</dbReference>
<dbReference type="InterPro" id="IPR001309">
    <property type="entry name" value="Pept_C14_p20"/>
</dbReference>